<dbReference type="GO" id="GO:0004521">
    <property type="term" value="F:RNA endonuclease activity"/>
    <property type="evidence" value="ECO:0007669"/>
    <property type="project" value="InterPro"/>
</dbReference>
<dbReference type="EC" id="2.7.11.1" evidence="1"/>
<organism evidence="7 8">
    <name type="scientific">Trifolium medium</name>
    <dbReference type="NCBI Taxonomy" id="97028"/>
    <lineage>
        <taxon>Eukaryota</taxon>
        <taxon>Viridiplantae</taxon>
        <taxon>Streptophyta</taxon>
        <taxon>Embryophyta</taxon>
        <taxon>Tracheophyta</taxon>
        <taxon>Spermatophyta</taxon>
        <taxon>Magnoliopsida</taxon>
        <taxon>eudicotyledons</taxon>
        <taxon>Gunneridae</taxon>
        <taxon>Pentapetalae</taxon>
        <taxon>rosids</taxon>
        <taxon>fabids</taxon>
        <taxon>Fabales</taxon>
        <taxon>Fabaceae</taxon>
        <taxon>Papilionoideae</taxon>
        <taxon>50 kb inversion clade</taxon>
        <taxon>NPAAA clade</taxon>
        <taxon>Hologalegina</taxon>
        <taxon>IRL clade</taxon>
        <taxon>Trifolieae</taxon>
        <taxon>Trifolium</taxon>
    </lineage>
</organism>
<dbReference type="GO" id="GO:0005524">
    <property type="term" value="F:ATP binding"/>
    <property type="evidence" value="ECO:0007669"/>
    <property type="project" value="UniProtKB-KW"/>
</dbReference>
<evidence type="ECO:0000256" key="6">
    <source>
        <dbReference type="ARBA" id="ARBA00022840"/>
    </source>
</evidence>
<reference evidence="7 8" key="1">
    <citation type="journal article" date="2018" name="Front. Plant Sci.">
        <title>Red Clover (Trifolium pratense) and Zigzag Clover (T. medium) - A Picture of Genomic Similarities and Differences.</title>
        <authorList>
            <person name="Dluhosova J."/>
            <person name="Istvanek J."/>
            <person name="Nedelnik J."/>
            <person name="Repkova J."/>
        </authorList>
    </citation>
    <scope>NUCLEOTIDE SEQUENCE [LARGE SCALE GENOMIC DNA]</scope>
    <source>
        <strain evidence="8">cv. 10/8</strain>
        <tissue evidence="7">Leaf</tissue>
    </source>
</reference>
<dbReference type="InterPro" id="IPR011009">
    <property type="entry name" value="Kinase-like_dom_sf"/>
</dbReference>
<dbReference type="GO" id="GO:1990604">
    <property type="term" value="C:IRE1-TRAF2-ASK1 complex"/>
    <property type="evidence" value="ECO:0007669"/>
    <property type="project" value="TreeGrafter"/>
</dbReference>
<accession>A0A392RXP3</accession>
<evidence type="ECO:0000256" key="1">
    <source>
        <dbReference type="ARBA" id="ARBA00012513"/>
    </source>
</evidence>
<proteinExistence type="predicted"/>
<dbReference type="AlphaFoldDB" id="A0A392RXP3"/>
<dbReference type="Proteomes" id="UP000265520">
    <property type="component" value="Unassembled WGS sequence"/>
</dbReference>
<keyword evidence="4" id="KW-0547">Nucleotide-binding</keyword>
<keyword evidence="8" id="KW-1185">Reference proteome</keyword>
<keyword evidence="5 7" id="KW-0418">Kinase</keyword>
<keyword evidence="2" id="KW-0723">Serine/threonine-protein kinase</keyword>
<dbReference type="GO" id="GO:0036498">
    <property type="term" value="P:IRE1-mediated unfolded protein response"/>
    <property type="evidence" value="ECO:0007669"/>
    <property type="project" value="TreeGrafter"/>
</dbReference>
<sequence length="49" mass="5567">MGSKGTIVFEGMYDGRECAVKRLVKAHHDIVKKEFNLLNASDKHPNIIR</sequence>
<dbReference type="Gene3D" id="3.30.200.20">
    <property type="entry name" value="Phosphorylase Kinase, domain 1"/>
    <property type="match status" value="1"/>
</dbReference>
<evidence type="ECO:0000313" key="7">
    <source>
        <dbReference type="EMBL" id="MCI41169.1"/>
    </source>
</evidence>
<evidence type="ECO:0000256" key="5">
    <source>
        <dbReference type="ARBA" id="ARBA00022777"/>
    </source>
</evidence>
<feature type="non-terminal residue" evidence="7">
    <location>
        <position position="49"/>
    </location>
</feature>
<dbReference type="SUPFAM" id="SSF56112">
    <property type="entry name" value="Protein kinase-like (PK-like)"/>
    <property type="match status" value="1"/>
</dbReference>
<dbReference type="FunFam" id="3.30.200.20:FF:000077">
    <property type="entry name" value="Putative Serine/threonine-protein kinase/endoribonuclease IRE1"/>
    <property type="match status" value="1"/>
</dbReference>
<dbReference type="GO" id="GO:0051082">
    <property type="term" value="F:unfolded protein binding"/>
    <property type="evidence" value="ECO:0007669"/>
    <property type="project" value="TreeGrafter"/>
</dbReference>
<evidence type="ECO:0000313" key="8">
    <source>
        <dbReference type="Proteomes" id="UP000265520"/>
    </source>
</evidence>
<comment type="caution">
    <text evidence="7">The sequence shown here is derived from an EMBL/GenBank/DDBJ whole genome shotgun (WGS) entry which is preliminary data.</text>
</comment>
<protein>
    <recommendedName>
        <fullName evidence="1">non-specific serine/threonine protein kinase</fullName>
        <ecNumber evidence="1">2.7.11.1</ecNumber>
    </recommendedName>
</protein>
<name>A0A392RXP3_9FABA</name>
<evidence type="ECO:0000256" key="2">
    <source>
        <dbReference type="ARBA" id="ARBA00022527"/>
    </source>
</evidence>
<dbReference type="InterPro" id="IPR045133">
    <property type="entry name" value="IRE1/2-like"/>
</dbReference>
<dbReference type="PANTHER" id="PTHR13954:SF6">
    <property type="entry name" value="NON-SPECIFIC SERINE_THREONINE PROTEIN KINASE"/>
    <property type="match status" value="1"/>
</dbReference>
<dbReference type="GO" id="GO:0004674">
    <property type="term" value="F:protein serine/threonine kinase activity"/>
    <property type="evidence" value="ECO:0007669"/>
    <property type="project" value="UniProtKB-KW"/>
</dbReference>
<keyword evidence="3" id="KW-0808">Transferase</keyword>
<evidence type="ECO:0000256" key="3">
    <source>
        <dbReference type="ARBA" id="ARBA00022679"/>
    </source>
</evidence>
<dbReference type="PANTHER" id="PTHR13954">
    <property type="entry name" value="IRE1-RELATED"/>
    <property type="match status" value="1"/>
</dbReference>
<keyword evidence="6" id="KW-0067">ATP-binding</keyword>
<evidence type="ECO:0000256" key="4">
    <source>
        <dbReference type="ARBA" id="ARBA00022741"/>
    </source>
</evidence>
<dbReference type="EMBL" id="LXQA010288696">
    <property type="protein sequence ID" value="MCI41169.1"/>
    <property type="molecule type" value="Genomic_DNA"/>
</dbReference>